<dbReference type="SUPFAM" id="SSF57701">
    <property type="entry name" value="Zn2/Cys6 DNA-binding domain"/>
    <property type="match status" value="1"/>
</dbReference>
<dbReference type="PANTHER" id="PTHR36206:SF12">
    <property type="entry name" value="ASPERCRYPTIN BIOSYNTHESIS CLUSTER-SPECIFIC TRANSCRIPTION REGULATOR ATNN-RELATED"/>
    <property type="match status" value="1"/>
</dbReference>
<dbReference type="InParanoid" id="W4K524"/>
<evidence type="ECO:0000256" key="1">
    <source>
        <dbReference type="ARBA" id="ARBA00022723"/>
    </source>
</evidence>
<sequence>MSDSISYPPSAHYIPPYYPPPQAQPHAHLLAPPVRMEQVQRRRPKYTRSKTGCLTCRIKKIKCDETKPNCVRCVHGQRECTWPDGVPQRKKSTSKRVETVDGRPSTAGSSGLSEGSTPPTRDSTPPIKRENQELGLPPLLSKRHSDPFLHMPPPLPPTLDTGYRSHSSSLQNSSPHYSTLPVHPQSNALPVIPEMPLSYHTMPPVDRYASTPHSYIPASQMVASRPPQGHSYRLADNSQPQSMGHWHHSSHADSVDPYYSTIGDRNLMGQTPLDNHHSRYP</sequence>
<dbReference type="STRING" id="747525.W4K524"/>
<evidence type="ECO:0000313" key="9">
    <source>
        <dbReference type="EMBL" id="ETW80839.1"/>
    </source>
</evidence>
<dbReference type="eggNOG" id="ENOG502RSCC">
    <property type="taxonomic scope" value="Eukaryota"/>
</dbReference>
<dbReference type="PROSITE" id="PS00463">
    <property type="entry name" value="ZN2_CY6_FUNGAL_1"/>
    <property type="match status" value="1"/>
</dbReference>
<evidence type="ECO:0000256" key="5">
    <source>
        <dbReference type="ARBA" id="ARBA00023163"/>
    </source>
</evidence>
<dbReference type="InterPro" id="IPR052360">
    <property type="entry name" value="Transcr_Regulatory_Proteins"/>
</dbReference>
<dbReference type="CDD" id="cd00067">
    <property type="entry name" value="GAL4"/>
    <property type="match status" value="1"/>
</dbReference>
<dbReference type="PROSITE" id="PS50048">
    <property type="entry name" value="ZN2_CY6_FUNGAL_2"/>
    <property type="match status" value="1"/>
</dbReference>
<reference evidence="9 10" key="1">
    <citation type="journal article" date="2012" name="New Phytol.">
        <title>Insight into trade-off between wood decay and parasitism from the genome of a fungal forest pathogen.</title>
        <authorList>
            <person name="Olson A."/>
            <person name="Aerts A."/>
            <person name="Asiegbu F."/>
            <person name="Belbahri L."/>
            <person name="Bouzid O."/>
            <person name="Broberg A."/>
            <person name="Canback B."/>
            <person name="Coutinho P.M."/>
            <person name="Cullen D."/>
            <person name="Dalman K."/>
            <person name="Deflorio G."/>
            <person name="van Diepen L.T."/>
            <person name="Dunand C."/>
            <person name="Duplessis S."/>
            <person name="Durling M."/>
            <person name="Gonthier P."/>
            <person name="Grimwood J."/>
            <person name="Fossdal C.G."/>
            <person name="Hansson D."/>
            <person name="Henrissat B."/>
            <person name="Hietala A."/>
            <person name="Himmelstrand K."/>
            <person name="Hoffmeister D."/>
            <person name="Hogberg N."/>
            <person name="James T.Y."/>
            <person name="Karlsson M."/>
            <person name="Kohler A."/>
            <person name="Kues U."/>
            <person name="Lee Y.H."/>
            <person name="Lin Y.C."/>
            <person name="Lind M."/>
            <person name="Lindquist E."/>
            <person name="Lombard V."/>
            <person name="Lucas S."/>
            <person name="Lunden K."/>
            <person name="Morin E."/>
            <person name="Murat C."/>
            <person name="Park J."/>
            <person name="Raffaello T."/>
            <person name="Rouze P."/>
            <person name="Salamov A."/>
            <person name="Schmutz J."/>
            <person name="Solheim H."/>
            <person name="Stahlberg J."/>
            <person name="Velez H."/>
            <person name="de Vries R.P."/>
            <person name="Wiebenga A."/>
            <person name="Woodward S."/>
            <person name="Yakovlev I."/>
            <person name="Garbelotto M."/>
            <person name="Martin F."/>
            <person name="Grigoriev I.V."/>
            <person name="Stenlid J."/>
        </authorList>
    </citation>
    <scope>NUCLEOTIDE SEQUENCE [LARGE SCALE GENOMIC DNA]</scope>
    <source>
        <strain evidence="9 10">TC 32-1</strain>
    </source>
</reference>
<dbReference type="GO" id="GO:0000981">
    <property type="term" value="F:DNA-binding transcription factor activity, RNA polymerase II-specific"/>
    <property type="evidence" value="ECO:0007669"/>
    <property type="project" value="InterPro"/>
</dbReference>
<evidence type="ECO:0000256" key="6">
    <source>
        <dbReference type="ARBA" id="ARBA00023242"/>
    </source>
</evidence>
<dbReference type="RefSeq" id="XP_009547539.1">
    <property type="nucleotide sequence ID" value="XM_009549244.1"/>
</dbReference>
<dbReference type="SMART" id="SM00066">
    <property type="entry name" value="GAL4"/>
    <property type="match status" value="1"/>
</dbReference>
<gene>
    <name evidence="9" type="ORF">HETIRDRAFT_410078</name>
</gene>
<dbReference type="Pfam" id="PF00172">
    <property type="entry name" value="Zn_clus"/>
    <property type="match status" value="1"/>
</dbReference>
<dbReference type="InterPro" id="IPR001138">
    <property type="entry name" value="Zn2Cys6_DnaBD"/>
</dbReference>
<dbReference type="AlphaFoldDB" id="W4K524"/>
<evidence type="ECO:0000256" key="4">
    <source>
        <dbReference type="ARBA" id="ARBA00023125"/>
    </source>
</evidence>
<organism evidence="9 10">
    <name type="scientific">Heterobasidion irregulare (strain TC 32-1)</name>
    <dbReference type="NCBI Taxonomy" id="747525"/>
    <lineage>
        <taxon>Eukaryota</taxon>
        <taxon>Fungi</taxon>
        <taxon>Dikarya</taxon>
        <taxon>Basidiomycota</taxon>
        <taxon>Agaricomycotina</taxon>
        <taxon>Agaricomycetes</taxon>
        <taxon>Russulales</taxon>
        <taxon>Bondarzewiaceae</taxon>
        <taxon>Heterobasidion</taxon>
        <taxon>Heterobasidion annosum species complex</taxon>
    </lineage>
</organism>
<dbReference type="InterPro" id="IPR036864">
    <property type="entry name" value="Zn2-C6_fun-type_DNA-bd_sf"/>
</dbReference>
<keyword evidence="2" id="KW-0862">Zinc</keyword>
<dbReference type="Proteomes" id="UP000030671">
    <property type="component" value="Unassembled WGS sequence"/>
</dbReference>
<feature type="domain" description="Zn(2)-C6 fungal-type" evidence="8">
    <location>
        <begin position="52"/>
        <end position="82"/>
    </location>
</feature>
<protein>
    <recommendedName>
        <fullName evidence="8">Zn(2)-C6 fungal-type domain-containing protein</fullName>
    </recommendedName>
</protein>
<keyword evidence="3" id="KW-0805">Transcription regulation</keyword>
<dbReference type="HOGENOM" id="CLU_075613_0_0_1"/>
<feature type="region of interest" description="Disordered" evidence="7">
    <location>
        <begin position="81"/>
        <end position="178"/>
    </location>
</feature>
<evidence type="ECO:0000313" key="10">
    <source>
        <dbReference type="Proteomes" id="UP000030671"/>
    </source>
</evidence>
<dbReference type="GO" id="GO:0003677">
    <property type="term" value="F:DNA binding"/>
    <property type="evidence" value="ECO:0007669"/>
    <property type="project" value="UniProtKB-KW"/>
</dbReference>
<evidence type="ECO:0000259" key="8">
    <source>
        <dbReference type="PROSITE" id="PS50048"/>
    </source>
</evidence>
<dbReference type="KEGG" id="hir:HETIRDRAFT_410078"/>
<dbReference type="PANTHER" id="PTHR36206">
    <property type="entry name" value="ASPERCRYPTIN BIOSYNTHESIS CLUSTER-SPECIFIC TRANSCRIPTION REGULATOR ATNN-RELATED"/>
    <property type="match status" value="1"/>
</dbReference>
<evidence type="ECO:0000256" key="2">
    <source>
        <dbReference type="ARBA" id="ARBA00022833"/>
    </source>
</evidence>
<keyword evidence="10" id="KW-1185">Reference proteome</keyword>
<feature type="compositionally biased region" description="Low complexity" evidence="7">
    <location>
        <begin position="165"/>
        <end position="178"/>
    </location>
</feature>
<keyword evidence="4" id="KW-0238">DNA-binding</keyword>
<keyword evidence="6" id="KW-0539">Nucleus</keyword>
<dbReference type="GeneID" id="20672834"/>
<keyword evidence="1" id="KW-0479">Metal-binding</keyword>
<dbReference type="OrthoDB" id="5419315at2759"/>
<feature type="compositionally biased region" description="Polar residues" evidence="7">
    <location>
        <begin position="106"/>
        <end position="123"/>
    </location>
</feature>
<dbReference type="GO" id="GO:0008270">
    <property type="term" value="F:zinc ion binding"/>
    <property type="evidence" value="ECO:0007669"/>
    <property type="project" value="InterPro"/>
</dbReference>
<evidence type="ECO:0000256" key="3">
    <source>
        <dbReference type="ARBA" id="ARBA00023015"/>
    </source>
</evidence>
<keyword evidence="5" id="KW-0804">Transcription</keyword>
<accession>W4K524</accession>
<dbReference type="EMBL" id="KI925459">
    <property type="protein sequence ID" value="ETW80839.1"/>
    <property type="molecule type" value="Genomic_DNA"/>
</dbReference>
<name>W4K524_HETIT</name>
<dbReference type="Gene3D" id="4.10.240.10">
    <property type="entry name" value="Zn(2)-C6 fungal-type DNA-binding domain"/>
    <property type="match status" value="1"/>
</dbReference>
<evidence type="ECO:0000256" key="7">
    <source>
        <dbReference type="SAM" id="MobiDB-lite"/>
    </source>
</evidence>
<proteinExistence type="predicted"/>